<organism evidence="5 6">
    <name type="scientific">Hemibagrus wyckioides</name>
    <dbReference type="NCBI Taxonomy" id="337641"/>
    <lineage>
        <taxon>Eukaryota</taxon>
        <taxon>Metazoa</taxon>
        <taxon>Chordata</taxon>
        <taxon>Craniata</taxon>
        <taxon>Vertebrata</taxon>
        <taxon>Euteleostomi</taxon>
        <taxon>Actinopterygii</taxon>
        <taxon>Neopterygii</taxon>
        <taxon>Teleostei</taxon>
        <taxon>Ostariophysi</taxon>
        <taxon>Siluriformes</taxon>
        <taxon>Bagridae</taxon>
        <taxon>Hemibagrus</taxon>
    </lineage>
</organism>
<keyword evidence="3" id="KW-0539">Nucleus</keyword>
<feature type="region of interest" description="Disordered" evidence="4">
    <location>
        <begin position="242"/>
        <end position="263"/>
    </location>
</feature>
<evidence type="ECO:0000256" key="4">
    <source>
        <dbReference type="SAM" id="MobiDB-lite"/>
    </source>
</evidence>
<feature type="region of interest" description="Disordered" evidence="4">
    <location>
        <begin position="72"/>
        <end position="101"/>
    </location>
</feature>
<feature type="region of interest" description="Disordered" evidence="4">
    <location>
        <begin position="432"/>
        <end position="458"/>
    </location>
</feature>
<dbReference type="OrthoDB" id="8945510at2759"/>
<dbReference type="Pfam" id="PF15427">
    <property type="entry name" value="S100PBPR"/>
    <property type="match status" value="1"/>
</dbReference>
<dbReference type="GO" id="GO:0048306">
    <property type="term" value="F:calcium-dependent protein binding"/>
    <property type="evidence" value="ECO:0007669"/>
    <property type="project" value="InterPro"/>
</dbReference>
<dbReference type="GO" id="GO:0005634">
    <property type="term" value="C:nucleus"/>
    <property type="evidence" value="ECO:0007669"/>
    <property type="project" value="UniProtKB-SubCell"/>
</dbReference>
<sequence length="570" mass="64124">MADRKQPVKAVSRKRGSDKTRRFPHLKPLSVYSHMVFSKATTSCSSDPSWSPDAPSWNLKVEFSNSRASVGRKRRLDDLCPDDAYNNPQKKPRLDGRSSPDLDSFDTFRQVKLVSTQSSSVVLDRIRRVEETLSDQKPLGVGWIDGSDKTDGQSSVLLPVVHASSPGIVNTEDRADAIAFNYDADEIMCLSPIDGAYVSADGLEDFVHSFNEEQFPAEESRAKQGKVEYSLGKDAQTGSDEGYFTKSFFTPDPKETKDKTESQINKSEEFSFVKSYKITVPNLSNDKTPPVSFPIMSTPLDKFRKLVKRAPILSPKLNLEKESWSSPIKVCKPVKEPSAISLSAETEAFPIIPLLNVNEGNGGVAIHKSLACHHQETHTATQVKEEEDVLSVSQQQAASEIQVMFSEEADTEDSFNSTLPLQVQVKSKVVLPNKQRPEAVKEPTHQHPEKAASEGQRNVFRDVPRPVILYREQDWEKEKKAYVDSVTRHIADNVEDGAMTELLHLMNTVANQGGVSDGRKWQHPSDLTRRNYRLRKSSRLLSLDEWQNLNYRNHRRFAKVPQTFKRSPVL</sequence>
<comment type="caution">
    <text evidence="5">The sequence shown here is derived from an EMBL/GenBank/DDBJ whole genome shotgun (WGS) entry which is preliminary data.</text>
</comment>
<evidence type="ECO:0000256" key="1">
    <source>
        <dbReference type="ARBA" id="ARBA00004123"/>
    </source>
</evidence>
<gene>
    <name evidence="5" type="ORF">KOW79_002842</name>
</gene>
<feature type="region of interest" description="Disordered" evidence="4">
    <location>
        <begin position="1"/>
        <end position="25"/>
    </location>
</feature>
<dbReference type="Proteomes" id="UP000824219">
    <property type="component" value="Linkage Group LG03"/>
</dbReference>
<dbReference type="PANTHER" id="PTHR14455">
    <property type="entry name" value="ASKOPOS"/>
    <property type="match status" value="1"/>
</dbReference>
<dbReference type="AlphaFoldDB" id="A0A9D3P499"/>
<dbReference type="EMBL" id="JAHKSW010000003">
    <property type="protein sequence ID" value="KAG7334435.1"/>
    <property type="molecule type" value="Genomic_DNA"/>
</dbReference>
<reference evidence="5 6" key="1">
    <citation type="submission" date="2021-06" db="EMBL/GenBank/DDBJ databases">
        <title>Chromosome-level genome assembly of the red-tail catfish (Hemibagrus wyckioides).</title>
        <authorList>
            <person name="Shao F."/>
        </authorList>
    </citation>
    <scope>NUCLEOTIDE SEQUENCE [LARGE SCALE GENOMIC DNA]</scope>
    <source>
        <strain evidence="5">EC202008001</strain>
        <tissue evidence="5">Blood</tissue>
    </source>
</reference>
<evidence type="ECO:0000313" key="5">
    <source>
        <dbReference type="EMBL" id="KAG7334435.1"/>
    </source>
</evidence>
<name>A0A9D3P499_9TELE</name>
<feature type="compositionally biased region" description="Basic and acidic residues" evidence="4">
    <location>
        <begin position="252"/>
        <end position="263"/>
    </location>
</feature>
<dbReference type="PANTHER" id="PTHR14455:SF0">
    <property type="entry name" value="S100P-BINDING PROTEIN"/>
    <property type="match status" value="1"/>
</dbReference>
<evidence type="ECO:0000313" key="6">
    <source>
        <dbReference type="Proteomes" id="UP000824219"/>
    </source>
</evidence>
<keyword evidence="6" id="KW-1185">Reference proteome</keyword>
<protein>
    <recommendedName>
        <fullName evidence="2">S100P-binding protein</fullName>
    </recommendedName>
</protein>
<feature type="compositionally biased region" description="Basic and acidic residues" evidence="4">
    <location>
        <begin position="435"/>
        <end position="452"/>
    </location>
</feature>
<dbReference type="InterPro" id="IPR026097">
    <property type="entry name" value="S100PBP"/>
</dbReference>
<evidence type="ECO:0000256" key="3">
    <source>
        <dbReference type="ARBA" id="ARBA00023242"/>
    </source>
</evidence>
<proteinExistence type="predicted"/>
<accession>A0A9D3P499</accession>
<evidence type="ECO:0000256" key="2">
    <source>
        <dbReference type="ARBA" id="ARBA00020595"/>
    </source>
</evidence>
<comment type="subcellular location">
    <subcellularLocation>
        <location evidence="1">Nucleus</location>
    </subcellularLocation>
</comment>